<accession>A0ABW1ENI0</accession>
<dbReference type="Gene3D" id="1.10.760.10">
    <property type="entry name" value="Cytochrome c-like domain"/>
    <property type="match status" value="2"/>
</dbReference>
<evidence type="ECO:0000256" key="1">
    <source>
        <dbReference type="ARBA" id="ARBA00022617"/>
    </source>
</evidence>
<keyword evidence="8" id="KW-1185">Reference proteome</keyword>
<organism evidence="7 8">
    <name type="scientific">Acidicapsa dinghuensis</name>
    <dbReference type="NCBI Taxonomy" id="2218256"/>
    <lineage>
        <taxon>Bacteria</taxon>
        <taxon>Pseudomonadati</taxon>
        <taxon>Acidobacteriota</taxon>
        <taxon>Terriglobia</taxon>
        <taxon>Terriglobales</taxon>
        <taxon>Acidobacteriaceae</taxon>
        <taxon>Acidicapsa</taxon>
    </lineage>
</organism>
<dbReference type="EMBL" id="JBHSPH010000010">
    <property type="protein sequence ID" value="MFC5864865.1"/>
    <property type="molecule type" value="Genomic_DNA"/>
</dbReference>
<dbReference type="InterPro" id="IPR036909">
    <property type="entry name" value="Cyt_c-like_dom_sf"/>
</dbReference>
<sequence length="269" mass="28949">MKSLSFAPRFLVATACAAFAGILALALHNPEVQASGQEAATPTPAQAGQTLFQQNCAFCHGRDAMGGETGPDLTRSKLVLSDVGGSQIGDVVRNGRLTTEKKMPAFQMSDAQITALAAFIHERVKAAEKMKGGRRGVAVEDLQTGNVAAGKAYFDGAGGCAKCHSPTGDLAGIASRYEGLRLEMRMLYPWGTKDKVTVTQPDGKTISGILEYQDEFTIGLKDSDGVYHSWPVEKVHFKIDAPVEAHVEQFPKYTDDDIHNLMAYLQTLK</sequence>
<dbReference type="SUPFAM" id="SSF46626">
    <property type="entry name" value="Cytochrome c"/>
    <property type="match status" value="2"/>
</dbReference>
<keyword evidence="1 4" id="KW-0349">Heme</keyword>
<dbReference type="PROSITE" id="PS51007">
    <property type="entry name" value="CYTC"/>
    <property type="match status" value="2"/>
</dbReference>
<protein>
    <submittedName>
        <fullName evidence="7">C-type cytochrome</fullName>
    </submittedName>
</protein>
<feature type="domain" description="Cytochrome c" evidence="6">
    <location>
        <begin position="145"/>
        <end position="269"/>
    </location>
</feature>
<dbReference type="Proteomes" id="UP001596091">
    <property type="component" value="Unassembled WGS sequence"/>
</dbReference>
<evidence type="ECO:0000313" key="7">
    <source>
        <dbReference type="EMBL" id="MFC5864865.1"/>
    </source>
</evidence>
<comment type="caution">
    <text evidence="7">The sequence shown here is derived from an EMBL/GenBank/DDBJ whole genome shotgun (WGS) entry which is preliminary data.</text>
</comment>
<proteinExistence type="predicted"/>
<dbReference type="InterPro" id="IPR050597">
    <property type="entry name" value="Cytochrome_c_Oxidase_Subunit"/>
</dbReference>
<evidence type="ECO:0000313" key="8">
    <source>
        <dbReference type="Proteomes" id="UP001596091"/>
    </source>
</evidence>
<feature type="signal peptide" evidence="5">
    <location>
        <begin position="1"/>
        <end position="20"/>
    </location>
</feature>
<name>A0ABW1ENI0_9BACT</name>
<gene>
    <name evidence="7" type="ORF">ACFPT7_21335</name>
</gene>
<keyword evidence="3 4" id="KW-0408">Iron</keyword>
<dbReference type="Pfam" id="PF00034">
    <property type="entry name" value="Cytochrom_C"/>
    <property type="match status" value="1"/>
</dbReference>
<evidence type="ECO:0000256" key="2">
    <source>
        <dbReference type="ARBA" id="ARBA00022723"/>
    </source>
</evidence>
<feature type="chain" id="PRO_5045457196" evidence="5">
    <location>
        <begin position="21"/>
        <end position="269"/>
    </location>
</feature>
<evidence type="ECO:0000256" key="4">
    <source>
        <dbReference type="PROSITE-ProRule" id="PRU00433"/>
    </source>
</evidence>
<dbReference type="InterPro" id="IPR009056">
    <property type="entry name" value="Cyt_c-like_dom"/>
</dbReference>
<evidence type="ECO:0000259" key="6">
    <source>
        <dbReference type="PROSITE" id="PS51007"/>
    </source>
</evidence>
<keyword evidence="2 4" id="KW-0479">Metal-binding</keyword>
<evidence type="ECO:0000256" key="5">
    <source>
        <dbReference type="SAM" id="SignalP"/>
    </source>
</evidence>
<keyword evidence="5" id="KW-0732">Signal</keyword>
<dbReference type="RefSeq" id="WP_263332406.1">
    <property type="nucleotide sequence ID" value="NZ_JAGSYH010000001.1"/>
</dbReference>
<reference evidence="8" key="1">
    <citation type="journal article" date="2019" name="Int. J. Syst. Evol. Microbiol.">
        <title>The Global Catalogue of Microorganisms (GCM) 10K type strain sequencing project: providing services to taxonomists for standard genome sequencing and annotation.</title>
        <authorList>
            <consortium name="The Broad Institute Genomics Platform"/>
            <consortium name="The Broad Institute Genome Sequencing Center for Infectious Disease"/>
            <person name="Wu L."/>
            <person name="Ma J."/>
        </authorList>
    </citation>
    <scope>NUCLEOTIDE SEQUENCE [LARGE SCALE GENOMIC DNA]</scope>
    <source>
        <strain evidence="8">JCM 4087</strain>
    </source>
</reference>
<evidence type="ECO:0000256" key="3">
    <source>
        <dbReference type="ARBA" id="ARBA00023004"/>
    </source>
</evidence>
<dbReference type="Pfam" id="PF13442">
    <property type="entry name" value="Cytochrome_CBB3"/>
    <property type="match status" value="1"/>
</dbReference>
<dbReference type="PANTHER" id="PTHR33751">
    <property type="entry name" value="CBB3-TYPE CYTOCHROME C OXIDASE SUBUNIT FIXP"/>
    <property type="match status" value="1"/>
</dbReference>
<dbReference type="PANTHER" id="PTHR33751:SF1">
    <property type="entry name" value="CBB3-TYPE CYTOCHROME C OXIDASE SUBUNIT FIXP"/>
    <property type="match status" value="1"/>
</dbReference>
<feature type="domain" description="Cytochrome c" evidence="6">
    <location>
        <begin position="43"/>
        <end position="124"/>
    </location>
</feature>